<evidence type="ECO:0000256" key="6">
    <source>
        <dbReference type="SAM" id="MobiDB-lite"/>
    </source>
</evidence>
<evidence type="ECO:0000256" key="3">
    <source>
        <dbReference type="ARBA" id="ARBA00022723"/>
    </source>
</evidence>
<dbReference type="HAMAP" id="MF_03043">
    <property type="entry name" value="QTRT2"/>
    <property type="match status" value="1"/>
</dbReference>
<feature type="binding site" evidence="5">
    <location>
        <position position="463"/>
    </location>
    <ligand>
        <name>Zn(2+)</name>
        <dbReference type="ChEBI" id="CHEBI:29105"/>
    </ligand>
</feature>
<dbReference type="InterPro" id="IPR028592">
    <property type="entry name" value="QTRTD1"/>
</dbReference>
<dbReference type="Proteomes" id="UP001642406">
    <property type="component" value="Unassembled WGS sequence"/>
</dbReference>
<organism evidence="8 9">
    <name type="scientific">Sporothrix bragantina</name>
    <dbReference type="NCBI Taxonomy" id="671064"/>
    <lineage>
        <taxon>Eukaryota</taxon>
        <taxon>Fungi</taxon>
        <taxon>Dikarya</taxon>
        <taxon>Ascomycota</taxon>
        <taxon>Pezizomycotina</taxon>
        <taxon>Sordariomycetes</taxon>
        <taxon>Sordariomycetidae</taxon>
        <taxon>Ophiostomatales</taxon>
        <taxon>Ophiostomataceae</taxon>
        <taxon>Sporothrix</taxon>
    </lineage>
</organism>
<keyword evidence="4 5" id="KW-0862">Zinc</keyword>
<dbReference type="SUPFAM" id="SSF51713">
    <property type="entry name" value="tRNA-guanine transglycosylase"/>
    <property type="match status" value="1"/>
</dbReference>
<name>A0ABP0AVB0_9PEZI</name>
<evidence type="ECO:0000256" key="1">
    <source>
        <dbReference type="ARBA" id="ARBA00022490"/>
    </source>
</evidence>
<feature type="binding site" evidence="5">
    <location>
        <position position="432"/>
    </location>
    <ligand>
        <name>Zn(2+)</name>
        <dbReference type="ChEBI" id="CHEBI:29105"/>
    </ligand>
</feature>
<sequence length="560" mass="59866">MASDTAGPYDPASASMPPPPLFRILKTAASSVGNGIGDAVAAEDTLGRTAVPRMGLLALSGRKPLATPAFFAVTSRGAVPHVTPDNIVRTDLVNGAYFALEDFVENIPLRPGRVPPIYSTPASPVPTLASASSSPSSSSSSPLPSIPRLHTFSGLPSSTISVLAPRRHPAAASHLGNGPAHISIITSTGFQKLTLDAYHAALDILRPDIAVPMADLTYSGGVVSHTANNSSSTSPSAAYASVPHPNAKRAFRMAERSEDWIDQVYRDSVADKTGAALFAPTLPVPYATQWQYLNRLAELAAPNPDEAEISESSTEEQAKPTVAGLAVYDVDIMQDLHADYADTLCHLPRLSLHPAVTPHHVLRQVSLGIDVMLLPAITDASEQGLAYAFSWEEASSSSSSSLREAGSEQLPLAIDLTDPMYKADLRPLRPSCTCAACATHHRAYLHHLLDAREMLAWTLLQMHNHHVMTELFAGIRKTLETGGVAAFQEQARRFRIMYEPELPMGQGKRPRLRGYQVKTNGVVEAPLNKPQWGRLEDVKPAAAASVVMTVVGDDQMAVDA</sequence>
<feature type="compositionally biased region" description="Low complexity" evidence="6">
    <location>
        <begin position="125"/>
        <end position="143"/>
    </location>
</feature>
<keyword evidence="2 5" id="KW-0819">tRNA processing</keyword>
<evidence type="ECO:0000259" key="7">
    <source>
        <dbReference type="Pfam" id="PF01702"/>
    </source>
</evidence>
<comment type="caution">
    <text evidence="8">The sequence shown here is derived from an EMBL/GenBank/DDBJ whole genome shotgun (WGS) entry which is preliminary data.</text>
</comment>
<evidence type="ECO:0000313" key="9">
    <source>
        <dbReference type="Proteomes" id="UP001642406"/>
    </source>
</evidence>
<comment type="subcellular location">
    <subcellularLocation>
        <location evidence="5">Cytoplasm</location>
    </subcellularLocation>
</comment>
<dbReference type="PANTHER" id="PTHR46064">
    <property type="entry name" value="QUEUINE TRNA-RIBOSYLTRANSFERASE ACCESSORY SUBUNIT 2"/>
    <property type="match status" value="1"/>
</dbReference>
<comment type="cofactor">
    <cofactor evidence="5">
        <name>Zn(2+)</name>
        <dbReference type="ChEBI" id="CHEBI:29105"/>
    </cofactor>
    <text evidence="5">Binds 1 zinc ion per subunit.</text>
</comment>
<dbReference type="InterPro" id="IPR002616">
    <property type="entry name" value="tRNA_ribo_trans-like"/>
</dbReference>
<keyword evidence="9" id="KW-1185">Reference proteome</keyword>
<evidence type="ECO:0000313" key="8">
    <source>
        <dbReference type="EMBL" id="CAK7211192.1"/>
    </source>
</evidence>
<dbReference type="InterPro" id="IPR050852">
    <property type="entry name" value="Queuine_tRNA-ribosyltrfase"/>
</dbReference>
<dbReference type="EMBL" id="CAWUHC010000006">
    <property type="protein sequence ID" value="CAK7211192.1"/>
    <property type="molecule type" value="Genomic_DNA"/>
</dbReference>
<dbReference type="NCBIfam" id="TIGR00449">
    <property type="entry name" value="tgt_general"/>
    <property type="match status" value="1"/>
</dbReference>
<dbReference type="PANTHER" id="PTHR46064:SF1">
    <property type="entry name" value="QUEUINE TRNA-RIBOSYLTRANSFERASE ACCESSORY SUBUNIT 2"/>
    <property type="match status" value="1"/>
</dbReference>
<evidence type="ECO:0000256" key="5">
    <source>
        <dbReference type="HAMAP-Rule" id="MF_03043"/>
    </source>
</evidence>
<keyword evidence="3 5" id="KW-0479">Metal-binding</keyword>
<accession>A0ABP0AVB0</accession>
<feature type="binding site" evidence="5">
    <location>
        <position position="434"/>
    </location>
    <ligand>
        <name>Zn(2+)</name>
        <dbReference type="ChEBI" id="CHEBI:29105"/>
    </ligand>
</feature>
<dbReference type="Gene3D" id="3.20.20.105">
    <property type="entry name" value="Queuine tRNA-ribosyltransferase-like"/>
    <property type="match status" value="1"/>
</dbReference>
<feature type="region of interest" description="Disordered" evidence="6">
    <location>
        <begin position="125"/>
        <end position="145"/>
    </location>
</feature>
<evidence type="ECO:0000256" key="2">
    <source>
        <dbReference type="ARBA" id="ARBA00022694"/>
    </source>
</evidence>
<comment type="similarity">
    <text evidence="5">Belongs to the queuine tRNA-ribosyltransferase family. QTRT2 subfamily.</text>
</comment>
<comment type="function">
    <text evidence="5">Non-catalytic subunit of the queuine tRNA-ribosyltransferase (TGT) that catalyzes the base-exchange of a guanine (G) residue with queuine (Q) at position 34 (anticodon wobble position) in tRNAs with GU(N) anticodons (tRNA-Asp, -Asn, -His and -Tyr), resulting in the hypermodified nucleoside queuosine (7-(((4,5-cis-dihydroxy-2-cyclopenten-1-yl)amino)methyl)-7-deazaguanosine).</text>
</comment>
<evidence type="ECO:0000256" key="4">
    <source>
        <dbReference type="ARBA" id="ARBA00022833"/>
    </source>
</evidence>
<proteinExistence type="inferred from homology"/>
<reference evidence="8 9" key="1">
    <citation type="submission" date="2024-01" db="EMBL/GenBank/DDBJ databases">
        <authorList>
            <person name="Allen C."/>
            <person name="Tagirdzhanova G."/>
        </authorList>
    </citation>
    <scope>NUCLEOTIDE SEQUENCE [LARGE SCALE GENOMIC DNA]</scope>
</reference>
<dbReference type="InterPro" id="IPR036511">
    <property type="entry name" value="TGT-like_sf"/>
</dbReference>
<comment type="subunit">
    <text evidence="5">Heterodimer of a catalytic subunit and an accessory subunit.</text>
</comment>
<keyword evidence="1 5" id="KW-0963">Cytoplasm</keyword>
<gene>
    <name evidence="8" type="ORF">SBRCBS47491_001030</name>
</gene>
<dbReference type="Pfam" id="PF01702">
    <property type="entry name" value="TGT"/>
    <property type="match status" value="1"/>
</dbReference>
<feature type="binding site" evidence="5">
    <location>
        <position position="437"/>
    </location>
    <ligand>
        <name>Zn(2+)</name>
        <dbReference type="ChEBI" id="CHEBI:29105"/>
    </ligand>
</feature>
<feature type="domain" description="tRNA-guanine(15) transglycosylase-like" evidence="7">
    <location>
        <begin position="245"/>
        <end position="493"/>
    </location>
</feature>
<protein>
    <recommendedName>
        <fullName evidence="5">Queuine tRNA-ribosyltransferase accessory subunit 2</fullName>
    </recommendedName>
    <alternativeName>
        <fullName evidence="5">Queuine tRNA-ribosyltransferase domain-containing protein 1</fullName>
    </alternativeName>
</protein>